<dbReference type="InterPro" id="IPR042099">
    <property type="entry name" value="ANL_N_sf"/>
</dbReference>
<dbReference type="PANTHER" id="PTHR43352">
    <property type="entry name" value="ACETYL-COA SYNTHETASE"/>
    <property type="match status" value="1"/>
</dbReference>
<dbReference type="Gene3D" id="3.40.50.12780">
    <property type="entry name" value="N-terminal domain of ligase-like"/>
    <property type="match status" value="1"/>
</dbReference>
<proteinExistence type="predicted"/>
<evidence type="ECO:0000256" key="1">
    <source>
        <dbReference type="ARBA" id="ARBA00022598"/>
    </source>
</evidence>
<dbReference type="Gene3D" id="3.30.300.30">
    <property type="match status" value="1"/>
</dbReference>
<keyword evidence="1 4" id="KW-0436">Ligase</keyword>
<dbReference type="Pfam" id="PF13193">
    <property type="entry name" value="AMP-binding_C"/>
    <property type="match status" value="1"/>
</dbReference>
<reference evidence="4 5" key="1">
    <citation type="submission" date="2020-08" db="EMBL/GenBank/DDBJ databases">
        <title>Sequencing the genomes of 1000 actinobacteria strains.</title>
        <authorList>
            <person name="Klenk H.-P."/>
        </authorList>
    </citation>
    <scope>NUCLEOTIDE SEQUENCE [LARGE SCALE GENOMIC DNA]</scope>
    <source>
        <strain evidence="4 5">DSM 45272</strain>
    </source>
</reference>
<comment type="caution">
    <text evidence="4">The sequence shown here is derived from an EMBL/GenBank/DDBJ whole genome shotgun (WGS) entry which is preliminary data.</text>
</comment>
<feature type="domain" description="AMP-binding enzyme C-terminal" evidence="3">
    <location>
        <begin position="395"/>
        <end position="472"/>
    </location>
</feature>
<dbReference type="GO" id="GO:0044550">
    <property type="term" value="P:secondary metabolite biosynthetic process"/>
    <property type="evidence" value="ECO:0007669"/>
    <property type="project" value="TreeGrafter"/>
</dbReference>
<dbReference type="Proteomes" id="UP000580861">
    <property type="component" value="Unassembled WGS sequence"/>
</dbReference>
<dbReference type="InterPro" id="IPR045851">
    <property type="entry name" value="AMP-bd_C_sf"/>
</dbReference>
<dbReference type="InterPro" id="IPR025110">
    <property type="entry name" value="AMP-bd_C"/>
</dbReference>
<evidence type="ECO:0000313" key="4">
    <source>
        <dbReference type="EMBL" id="MBB5855414.1"/>
    </source>
</evidence>
<dbReference type="EMBL" id="JACHMX010000001">
    <property type="protein sequence ID" value="MBB5855414.1"/>
    <property type="molecule type" value="Genomic_DNA"/>
</dbReference>
<evidence type="ECO:0000259" key="3">
    <source>
        <dbReference type="Pfam" id="PF13193"/>
    </source>
</evidence>
<evidence type="ECO:0000259" key="2">
    <source>
        <dbReference type="Pfam" id="PF00501"/>
    </source>
</evidence>
<dbReference type="Pfam" id="PF00501">
    <property type="entry name" value="AMP-binding"/>
    <property type="match status" value="1"/>
</dbReference>
<accession>A0A841BA67</accession>
<organism evidence="4 5">
    <name type="scientific">Amycolatopsis umgeniensis</name>
    <dbReference type="NCBI Taxonomy" id="336628"/>
    <lineage>
        <taxon>Bacteria</taxon>
        <taxon>Bacillati</taxon>
        <taxon>Actinomycetota</taxon>
        <taxon>Actinomycetes</taxon>
        <taxon>Pseudonocardiales</taxon>
        <taxon>Pseudonocardiaceae</taxon>
        <taxon>Amycolatopsis</taxon>
    </lineage>
</organism>
<keyword evidence="5" id="KW-1185">Reference proteome</keyword>
<evidence type="ECO:0000313" key="5">
    <source>
        <dbReference type="Proteomes" id="UP000580861"/>
    </source>
</evidence>
<dbReference type="RefSeq" id="WP_184900078.1">
    <property type="nucleotide sequence ID" value="NZ_JACHMX010000001.1"/>
</dbReference>
<gene>
    <name evidence="4" type="ORF">HDA45_005501</name>
</gene>
<dbReference type="SUPFAM" id="SSF56801">
    <property type="entry name" value="Acetyl-CoA synthetase-like"/>
    <property type="match status" value="1"/>
</dbReference>
<name>A0A841BA67_9PSEU</name>
<sequence length="485" mass="52175">MNLAFRLAELADENGWSGRTAYQAGDVAVSYAELYAGSARCAGGLAAHGVKAGDRVLLLLPDSVELVQAVLGTIRLGAVAIPVNTLIHEAAIRRAVETASPFLTIAEPGTPGLEQVSPVTPEQLLDHEPATEYAAARADTPAFAFFTSGTTGTPRLCFHTHGDPEVYDQAIGSVVDLTPEDVTLSVSRMYFSYGFGNSILLPLLRGGSTVLSRERLTEAEALKLITRHQVSVLYGQPSFYARLLQHPFAEALRGLKLALVAGEPLPDSVETTLRETLGNRFLNIFGTTEIGHALIANTLSSQRDGTIGRILPPYRMRVVDQQRREVAAGVEGKLEVRGPTIAPGVARGSDTPRRTPDDWYVTGDAATVDPDGFVRLHGRLDDIEIVGGQNVHPAEIEDLLVSHPAVRAAGVCSVRRESSTTSLRAHVELDEGAEPDQVIAEIGSLTKKNLSWFEIPEDIIVVESLPRTPVGKLDRRALRTLAAVR</sequence>
<protein>
    <submittedName>
        <fullName evidence="4">Fatty acid CoA ligase FadD22</fullName>
    </submittedName>
</protein>
<dbReference type="InterPro" id="IPR000873">
    <property type="entry name" value="AMP-dep_synth/lig_dom"/>
</dbReference>
<feature type="domain" description="AMP-dependent synthetase/ligase" evidence="2">
    <location>
        <begin position="15"/>
        <end position="344"/>
    </location>
</feature>
<dbReference type="GO" id="GO:0016878">
    <property type="term" value="F:acid-thiol ligase activity"/>
    <property type="evidence" value="ECO:0007669"/>
    <property type="project" value="TreeGrafter"/>
</dbReference>
<dbReference type="PANTHER" id="PTHR43352:SF1">
    <property type="entry name" value="ANTHRANILATE--COA LIGASE"/>
    <property type="match status" value="1"/>
</dbReference>
<dbReference type="AlphaFoldDB" id="A0A841BA67"/>